<organism evidence="2 3">
    <name type="scientific">Eiseniibacteriota bacterium</name>
    <dbReference type="NCBI Taxonomy" id="2212470"/>
    <lineage>
        <taxon>Bacteria</taxon>
        <taxon>Candidatus Eiseniibacteriota</taxon>
    </lineage>
</organism>
<name>A0A956RQH5_UNCEI</name>
<evidence type="ECO:0000313" key="2">
    <source>
        <dbReference type="EMBL" id="MCA9727604.1"/>
    </source>
</evidence>
<sequence length="176" mass="18556">MRRVWVLGLLLLITGVVDAEATTTIRRSVIAGGAVGASGASHAVRSTLGQVVIGSQAASSHRIHAGFWIARESAAEVPEAALPQAFRLYAATPNPFSSSVSLRFDVPSSGGHVSLRFYDVGGRIVRNLVDGGAAPGSDSVIWDGRDDRGNALAPGIYFGIFEAPGYRRVQKVIRTQ</sequence>
<gene>
    <name evidence="2" type="ORF">KC729_07970</name>
</gene>
<protein>
    <recommendedName>
        <fullName evidence="1">FlgD/Vpr Ig-like domain-containing protein</fullName>
    </recommendedName>
</protein>
<dbReference type="InterPro" id="IPR025965">
    <property type="entry name" value="FlgD/Vpr_Ig-like"/>
</dbReference>
<dbReference type="AlphaFoldDB" id="A0A956RQH5"/>
<reference evidence="2" key="2">
    <citation type="journal article" date="2021" name="Microbiome">
        <title>Successional dynamics and alternative stable states in a saline activated sludge microbial community over 9 years.</title>
        <authorList>
            <person name="Wang Y."/>
            <person name="Ye J."/>
            <person name="Ju F."/>
            <person name="Liu L."/>
            <person name="Boyd J.A."/>
            <person name="Deng Y."/>
            <person name="Parks D.H."/>
            <person name="Jiang X."/>
            <person name="Yin X."/>
            <person name="Woodcroft B.J."/>
            <person name="Tyson G.W."/>
            <person name="Hugenholtz P."/>
            <person name="Polz M.F."/>
            <person name="Zhang T."/>
        </authorList>
    </citation>
    <scope>NUCLEOTIDE SEQUENCE</scope>
    <source>
        <strain evidence="2">HKST-UBA01</strain>
    </source>
</reference>
<evidence type="ECO:0000259" key="1">
    <source>
        <dbReference type="Pfam" id="PF13860"/>
    </source>
</evidence>
<dbReference type="Proteomes" id="UP000697710">
    <property type="component" value="Unassembled WGS sequence"/>
</dbReference>
<dbReference type="Pfam" id="PF13860">
    <property type="entry name" value="FlgD_ig"/>
    <property type="match status" value="1"/>
</dbReference>
<dbReference type="Gene3D" id="2.60.40.4070">
    <property type="match status" value="1"/>
</dbReference>
<evidence type="ECO:0000313" key="3">
    <source>
        <dbReference type="Proteomes" id="UP000697710"/>
    </source>
</evidence>
<comment type="caution">
    <text evidence="2">The sequence shown here is derived from an EMBL/GenBank/DDBJ whole genome shotgun (WGS) entry which is preliminary data.</text>
</comment>
<feature type="domain" description="FlgD/Vpr Ig-like" evidence="1">
    <location>
        <begin position="98"/>
        <end position="157"/>
    </location>
</feature>
<accession>A0A956RQH5</accession>
<proteinExistence type="predicted"/>
<dbReference type="EMBL" id="JAGQHR010000197">
    <property type="protein sequence ID" value="MCA9727604.1"/>
    <property type="molecule type" value="Genomic_DNA"/>
</dbReference>
<reference evidence="2" key="1">
    <citation type="submission" date="2020-04" db="EMBL/GenBank/DDBJ databases">
        <authorList>
            <person name="Zhang T."/>
        </authorList>
    </citation>
    <scope>NUCLEOTIDE SEQUENCE</scope>
    <source>
        <strain evidence="2">HKST-UBA01</strain>
    </source>
</reference>